<protein>
    <submittedName>
        <fullName evidence="2">DUF3874 domain-containing protein</fullName>
    </submittedName>
</protein>
<dbReference type="RefSeq" id="WP_264965063.1">
    <property type="nucleotide sequence ID" value="NZ_JAPDVK010000001.1"/>
</dbReference>
<reference evidence="2" key="1">
    <citation type="submission" date="2022-11" db="EMBL/GenBank/DDBJ databases">
        <title>Genomic repertoires linked with pathogenic potency of arthritogenic Prevotella copri isolated from the gut of rheumatoid arthritis patients.</title>
        <authorList>
            <person name="Nii T."/>
            <person name="Maeda Y."/>
            <person name="Motooka D."/>
            <person name="Naito M."/>
            <person name="Matsumoto Y."/>
            <person name="Ogawa T."/>
            <person name="Oguro-Igashira E."/>
            <person name="Kishikawa T."/>
            <person name="Yamashita M."/>
            <person name="Koizumi S."/>
            <person name="Kurakawa T."/>
            <person name="Okumura R."/>
            <person name="Kayama H."/>
            <person name="Murakami M."/>
            <person name="Sakaguchi T."/>
            <person name="Das B."/>
            <person name="Nakamura S."/>
            <person name="Okada Y."/>
            <person name="Kumanogoh A."/>
            <person name="Takeda K."/>
        </authorList>
    </citation>
    <scope>NUCLEOTIDE SEQUENCE</scope>
    <source>
        <strain evidence="2">F3-75</strain>
    </source>
</reference>
<name>A0AAP3BB75_9BACT</name>
<accession>A0AAP3BB75</accession>
<gene>
    <name evidence="2" type="ORF">ONT16_00255</name>
</gene>
<dbReference type="InterPro" id="IPR024450">
    <property type="entry name" value="DUF3874"/>
</dbReference>
<dbReference type="Pfam" id="PF12990">
    <property type="entry name" value="DUF3874"/>
    <property type="match status" value="1"/>
</dbReference>
<evidence type="ECO:0000313" key="3">
    <source>
        <dbReference type="Proteomes" id="UP001209344"/>
    </source>
</evidence>
<dbReference type="Proteomes" id="UP001209344">
    <property type="component" value="Unassembled WGS sequence"/>
</dbReference>
<organism evidence="2 3">
    <name type="scientific">Segatella copri</name>
    <dbReference type="NCBI Taxonomy" id="165179"/>
    <lineage>
        <taxon>Bacteria</taxon>
        <taxon>Pseudomonadati</taxon>
        <taxon>Bacteroidota</taxon>
        <taxon>Bacteroidia</taxon>
        <taxon>Bacteroidales</taxon>
        <taxon>Prevotellaceae</taxon>
        <taxon>Segatella</taxon>
    </lineage>
</organism>
<comment type="caution">
    <text evidence="2">The sequence shown here is derived from an EMBL/GenBank/DDBJ whole genome shotgun (WGS) entry which is preliminary data.</text>
</comment>
<feature type="domain" description="DUF3874" evidence="1">
    <location>
        <begin position="35"/>
        <end position="105"/>
    </location>
</feature>
<sequence>MRRRCSRWSRGEKSYFNAQKTANILQYNRQFEQISPIKQCFLEVFEPTNDPEKSEYMMAAAIFYILKQKFGSSLQVSNLQRLGRELQNIEGLESKKTRFGTEYLVVRK</sequence>
<evidence type="ECO:0000313" key="2">
    <source>
        <dbReference type="EMBL" id="MCW4126721.1"/>
    </source>
</evidence>
<dbReference type="AlphaFoldDB" id="A0AAP3BB75"/>
<evidence type="ECO:0000259" key="1">
    <source>
        <dbReference type="Pfam" id="PF12990"/>
    </source>
</evidence>
<proteinExistence type="predicted"/>
<dbReference type="EMBL" id="JAPDVK010000001">
    <property type="protein sequence ID" value="MCW4126721.1"/>
    <property type="molecule type" value="Genomic_DNA"/>
</dbReference>